<gene>
    <name evidence="1" type="ORF">SAMN05421753_105179</name>
</gene>
<dbReference type="Proteomes" id="UP000199518">
    <property type="component" value="Unassembled WGS sequence"/>
</dbReference>
<dbReference type="EMBL" id="FOQD01000005">
    <property type="protein sequence ID" value="SFI08943.1"/>
    <property type="molecule type" value="Genomic_DNA"/>
</dbReference>
<keyword evidence="2" id="KW-1185">Reference proteome</keyword>
<accession>A0A1I3FCI7</accession>
<proteinExistence type="predicted"/>
<evidence type="ECO:0000313" key="2">
    <source>
        <dbReference type="Proteomes" id="UP000199518"/>
    </source>
</evidence>
<reference evidence="2" key="1">
    <citation type="submission" date="2016-10" db="EMBL/GenBank/DDBJ databases">
        <authorList>
            <person name="Varghese N."/>
            <person name="Submissions S."/>
        </authorList>
    </citation>
    <scope>NUCLEOTIDE SEQUENCE [LARGE SCALE GENOMIC DNA]</scope>
    <source>
        <strain evidence="2">DSM 26348</strain>
    </source>
</reference>
<dbReference type="AlphaFoldDB" id="A0A1I3FCI7"/>
<name>A0A1I3FCI7_9PLAN</name>
<organism evidence="1 2">
    <name type="scientific">Planctomicrobium piriforme</name>
    <dbReference type="NCBI Taxonomy" id="1576369"/>
    <lineage>
        <taxon>Bacteria</taxon>
        <taxon>Pseudomonadati</taxon>
        <taxon>Planctomycetota</taxon>
        <taxon>Planctomycetia</taxon>
        <taxon>Planctomycetales</taxon>
        <taxon>Planctomycetaceae</taxon>
        <taxon>Planctomicrobium</taxon>
    </lineage>
</organism>
<sequence>MKNAHSARSQSKGPFDVALILVTAVIAWGSASQTGFAQSTERVDLATILHDSRSSIASIRSTKHTIRCRLEVQSESHSEAVSRAADVDASGRFLLYELHVVEDRSTHRAKFTGRHFLVSSQRPELGSYRHFERAFDGIQYQTFDIERRSGFVSRYHHETTVYCTLSILLGDNLVAADDPRPSLVDWLNDPVEWQVLADEASQVTLERTVSTEAIPTPLRIQVSLSRNHGFLPCAAEIFFCDTQTMSQRIKVTKFIQTGAHQHWIPVSGTHEAFYRDPILPEGITQESYARMSDSDREAVDRLVKWQAKPLVSKNHLEVEEQSIELNPELTGDDFLITYPRDARILREIDSDGNPVPRKRQERLFP</sequence>
<evidence type="ECO:0000313" key="1">
    <source>
        <dbReference type="EMBL" id="SFI08943.1"/>
    </source>
</evidence>
<protein>
    <submittedName>
        <fullName evidence="1">Uncharacterized protein</fullName>
    </submittedName>
</protein>
<dbReference type="RefSeq" id="WP_092049119.1">
    <property type="nucleotide sequence ID" value="NZ_FOQD01000005.1"/>
</dbReference>